<dbReference type="GO" id="GO:0016787">
    <property type="term" value="F:hydrolase activity"/>
    <property type="evidence" value="ECO:0007669"/>
    <property type="project" value="InterPro"/>
</dbReference>
<comment type="caution">
    <text evidence="2">The sequence shown here is derived from an EMBL/GenBank/DDBJ whole genome shotgun (WGS) entry which is preliminary data.</text>
</comment>
<evidence type="ECO:0000313" key="2">
    <source>
        <dbReference type="EMBL" id="KAG4414543.1"/>
    </source>
</evidence>
<protein>
    <recommendedName>
        <fullName evidence="4">Alpha/beta hydrolase fold-3 domain-containing protein</fullName>
    </recommendedName>
</protein>
<feature type="non-terminal residue" evidence="2">
    <location>
        <position position="196"/>
    </location>
</feature>
<evidence type="ECO:0000256" key="1">
    <source>
        <dbReference type="ARBA" id="ARBA00010515"/>
    </source>
</evidence>
<keyword evidence="3" id="KW-1185">Reference proteome</keyword>
<dbReference type="Proteomes" id="UP000664132">
    <property type="component" value="Unassembled WGS sequence"/>
</dbReference>
<dbReference type="OrthoDB" id="5354320at2759"/>
<sequence length="196" mass="22163">MDTSPLPMLKAILPKVPLIGKTAISHALGFSEHSQYWDLRTELIINVLRSFINDSPPRPLSQLQRMSLKAPEVKGRIWVSRIMMEKPQEDDVRQKLFKAIEGLREEGDGAAGRGFTEPELRDVEAEWVGYRAGATKASVELRIPDKQKYEEMMKEVESPTTVLYLHGGAYYLMDPATHRPTTKKLAKLTKGRCLSV</sequence>
<dbReference type="InterPro" id="IPR029058">
    <property type="entry name" value="AB_hydrolase_fold"/>
</dbReference>
<name>A0A8H7T975_9HELO</name>
<dbReference type="InterPro" id="IPR002168">
    <property type="entry name" value="Lipase_GDXG_HIS_AS"/>
</dbReference>
<organism evidence="2 3">
    <name type="scientific">Cadophora malorum</name>
    <dbReference type="NCBI Taxonomy" id="108018"/>
    <lineage>
        <taxon>Eukaryota</taxon>
        <taxon>Fungi</taxon>
        <taxon>Dikarya</taxon>
        <taxon>Ascomycota</taxon>
        <taxon>Pezizomycotina</taxon>
        <taxon>Leotiomycetes</taxon>
        <taxon>Helotiales</taxon>
        <taxon>Ploettnerulaceae</taxon>
        <taxon>Cadophora</taxon>
    </lineage>
</organism>
<evidence type="ECO:0008006" key="4">
    <source>
        <dbReference type="Google" id="ProtNLM"/>
    </source>
</evidence>
<dbReference type="EMBL" id="JAFJYH010000260">
    <property type="protein sequence ID" value="KAG4414543.1"/>
    <property type="molecule type" value="Genomic_DNA"/>
</dbReference>
<accession>A0A8H7T975</accession>
<dbReference type="Gene3D" id="3.40.50.1820">
    <property type="entry name" value="alpha/beta hydrolase"/>
    <property type="match status" value="1"/>
</dbReference>
<comment type="similarity">
    <text evidence="1">Belongs to the 'GDXG' lipolytic enzyme family.</text>
</comment>
<reference evidence="2" key="1">
    <citation type="submission" date="2021-02" db="EMBL/GenBank/DDBJ databases">
        <title>Genome sequence Cadophora malorum strain M34.</title>
        <authorList>
            <person name="Stefanovic E."/>
            <person name="Vu D."/>
            <person name="Scully C."/>
            <person name="Dijksterhuis J."/>
            <person name="Roader J."/>
            <person name="Houbraken J."/>
        </authorList>
    </citation>
    <scope>NUCLEOTIDE SEQUENCE</scope>
    <source>
        <strain evidence="2">M34</strain>
    </source>
</reference>
<gene>
    <name evidence="2" type="ORF">IFR04_012344</name>
</gene>
<dbReference type="PROSITE" id="PS01173">
    <property type="entry name" value="LIPASE_GDXG_HIS"/>
    <property type="match status" value="1"/>
</dbReference>
<evidence type="ECO:0000313" key="3">
    <source>
        <dbReference type="Proteomes" id="UP000664132"/>
    </source>
</evidence>
<dbReference type="AlphaFoldDB" id="A0A8H7T975"/>
<proteinExistence type="inferred from homology"/>